<dbReference type="RefSeq" id="WP_135811780.1">
    <property type="nucleotide sequence ID" value="NZ_RQEV01000001.1"/>
</dbReference>
<protein>
    <submittedName>
        <fullName evidence="1">LipL41-expression chaperone Lep</fullName>
    </submittedName>
</protein>
<dbReference type="InterPro" id="IPR031018">
    <property type="entry name" value="Chaper_lep"/>
</dbReference>
<keyword evidence="2" id="KW-1185">Reference proteome</keyword>
<dbReference type="OrthoDB" id="340266at2"/>
<accession>A0A4R9GTV7</accession>
<name>A0A4R9GTV7_9LEPT</name>
<sequence>MTAAISNRISYFFGRGKSGRFTSAFLFCILIVFLTACFRTKPKPEECADAQIHIVKLIADDESMPKQVQALMLRSILKPEMNEAIVNHCIQHKTLKQVQCEQNAAKFSELNVCKKYGNPEEPPPAGKVSGA</sequence>
<dbReference type="EMBL" id="RQEV01000001">
    <property type="protein sequence ID" value="TGK22394.1"/>
    <property type="molecule type" value="Genomic_DNA"/>
</dbReference>
<gene>
    <name evidence="1" type="primary">lep</name>
    <name evidence="1" type="ORF">EHO61_01030</name>
</gene>
<organism evidence="1 2">
    <name type="scientific">Leptospira fluminis</name>
    <dbReference type="NCBI Taxonomy" id="2484979"/>
    <lineage>
        <taxon>Bacteria</taxon>
        <taxon>Pseudomonadati</taxon>
        <taxon>Spirochaetota</taxon>
        <taxon>Spirochaetia</taxon>
        <taxon>Leptospirales</taxon>
        <taxon>Leptospiraceae</taxon>
        <taxon>Leptospira</taxon>
    </lineage>
</organism>
<dbReference type="AlphaFoldDB" id="A0A4R9GTV7"/>
<evidence type="ECO:0000313" key="2">
    <source>
        <dbReference type="Proteomes" id="UP000297855"/>
    </source>
</evidence>
<dbReference type="NCBIfam" id="TIGR04464">
    <property type="entry name" value="chaper_lep"/>
    <property type="match status" value="1"/>
</dbReference>
<evidence type="ECO:0000313" key="1">
    <source>
        <dbReference type="EMBL" id="TGK22394.1"/>
    </source>
</evidence>
<reference evidence="1" key="1">
    <citation type="journal article" date="2019" name="PLoS Negl. Trop. Dis.">
        <title>Revisiting the worldwide diversity of Leptospira species in the environment.</title>
        <authorList>
            <person name="Vincent A.T."/>
            <person name="Schiettekatte O."/>
            <person name="Bourhy P."/>
            <person name="Veyrier F.J."/>
            <person name="Picardeau M."/>
        </authorList>
    </citation>
    <scope>NUCLEOTIDE SEQUENCE [LARGE SCALE GENOMIC DNA]</scope>
    <source>
        <strain evidence="1">SCS5</strain>
    </source>
</reference>
<comment type="caution">
    <text evidence="1">The sequence shown here is derived from an EMBL/GenBank/DDBJ whole genome shotgun (WGS) entry which is preliminary data.</text>
</comment>
<dbReference type="Proteomes" id="UP000297855">
    <property type="component" value="Unassembled WGS sequence"/>
</dbReference>
<proteinExistence type="predicted"/>